<gene>
    <name evidence="2" type="ORF">CAEBREN_04906</name>
</gene>
<proteinExistence type="predicted"/>
<reference evidence="3" key="1">
    <citation type="submission" date="2011-07" db="EMBL/GenBank/DDBJ databases">
        <authorList>
            <consortium name="Caenorhabditis brenneri Sequencing and Analysis Consortium"/>
            <person name="Wilson R.K."/>
        </authorList>
    </citation>
    <scope>NUCLEOTIDE SEQUENCE [LARGE SCALE GENOMIC DNA]</scope>
    <source>
        <strain evidence="3">PB2801</strain>
    </source>
</reference>
<keyword evidence="3" id="KW-1185">Reference proteome</keyword>
<dbReference type="PANTHER" id="PTHR21503:SF8">
    <property type="entry name" value="F-BOX ASSOCIATED DOMAIN-CONTAINING PROTEIN-RELATED"/>
    <property type="match status" value="1"/>
</dbReference>
<evidence type="ECO:0000259" key="1">
    <source>
        <dbReference type="Pfam" id="PF07735"/>
    </source>
</evidence>
<feature type="domain" description="Sdz-33 F-box" evidence="1">
    <location>
        <begin position="3"/>
        <end position="49"/>
    </location>
</feature>
<evidence type="ECO:0000313" key="3">
    <source>
        <dbReference type="Proteomes" id="UP000008068"/>
    </source>
</evidence>
<dbReference type="HOGENOM" id="CLU_2028739_0_0_1"/>
<dbReference type="InterPro" id="IPR012885">
    <property type="entry name" value="F-box_Sdz-33"/>
</dbReference>
<protein>
    <recommendedName>
        <fullName evidence="1">Sdz-33 F-box domain-containing protein</fullName>
    </recommendedName>
</protein>
<organism evidence="3">
    <name type="scientific">Caenorhabditis brenneri</name>
    <name type="common">Nematode worm</name>
    <dbReference type="NCBI Taxonomy" id="135651"/>
    <lineage>
        <taxon>Eukaryota</taxon>
        <taxon>Metazoa</taxon>
        <taxon>Ecdysozoa</taxon>
        <taxon>Nematoda</taxon>
        <taxon>Chromadorea</taxon>
        <taxon>Rhabditida</taxon>
        <taxon>Rhabditina</taxon>
        <taxon>Rhabditomorpha</taxon>
        <taxon>Rhabditoidea</taxon>
        <taxon>Rhabditidae</taxon>
        <taxon>Peloderinae</taxon>
        <taxon>Caenorhabditis</taxon>
    </lineage>
</organism>
<accession>G0NWW5</accession>
<sequence length="122" mass="13823">MSNSMDVNTLMRINYRTVEVCLSAWTNQDLNFFLTSWAAGKSNSKMECANLNISEVIDLGIVLNSLSPEFRDPRTTKRKFSRDGKTYSVFGGIDIQRNDGKVATIQWIRHAMEDGIESVPQE</sequence>
<dbReference type="OMA" id="SKMECAN"/>
<evidence type="ECO:0000313" key="2">
    <source>
        <dbReference type="EMBL" id="EGT39313.1"/>
    </source>
</evidence>
<dbReference type="Pfam" id="PF07735">
    <property type="entry name" value="FBA_2"/>
    <property type="match status" value="1"/>
</dbReference>
<dbReference type="InParanoid" id="G0NWW5"/>
<dbReference type="eggNOG" id="ENOG502TK3T">
    <property type="taxonomic scope" value="Eukaryota"/>
</dbReference>
<dbReference type="OrthoDB" id="5842403at2759"/>
<name>G0NWW5_CAEBE</name>
<dbReference type="PANTHER" id="PTHR21503">
    <property type="entry name" value="F-BOX-CONTAINING HYPOTHETICAL PROTEIN C.ELEGANS"/>
    <property type="match status" value="1"/>
</dbReference>
<dbReference type="AlphaFoldDB" id="G0NWW5"/>
<dbReference type="Proteomes" id="UP000008068">
    <property type="component" value="Unassembled WGS sequence"/>
</dbReference>
<dbReference type="EMBL" id="GL379967">
    <property type="protein sequence ID" value="EGT39313.1"/>
    <property type="molecule type" value="Genomic_DNA"/>
</dbReference>